<evidence type="ECO:0000256" key="1">
    <source>
        <dbReference type="SAM" id="Phobius"/>
    </source>
</evidence>
<keyword evidence="1" id="KW-1133">Transmembrane helix</keyword>
<keyword evidence="1" id="KW-0812">Transmembrane</keyword>
<evidence type="ECO:0000313" key="3">
    <source>
        <dbReference type="Proteomes" id="UP000482960"/>
    </source>
</evidence>
<feature type="transmembrane region" description="Helical" evidence="1">
    <location>
        <begin position="76"/>
        <end position="94"/>
    </location>
</feature>
<dbReference type="InterPro" id="IPR045629">
    <property type="entry name" value="DUF6232"/>
</dbReference>
<name>A0A6V8LCJ2_9ACTN</name>
<comment type="caution">
    <text evidence="2">The sequence shown here is derived from an EMBL/GenBank/DDBJ whole genome shotgun (WGS) entry which is preliminary data.</text>
</comment>
<dbReference type="EMBL" id="BLPG01000001">
    <property type="protein sequence ID" value="GFJ92718.1"/>
    <property type="molecule type" value="Genomic_DNA"/>
</dbReference>
<gene>
    <name evidence="2" type="ORF">Prum_063600</name>
</gene>
<accession>A0A6V8LCJ2</accession>
<proteinExistence type="predicted"/>
<feature type="transmembrane region" description="Helical" evidence="1">
    <location>
        <begin position="51"/>
        <end position="70"/>
    </location>
</feature>
<keyword evidence="1" id="KW-0472">Membrane</keyword>
<dbReference type="Pfam" id="PF19744">
    <property type="entry name" value="DUF6232"/>
    <property type="match status" value="1"/>
</dbReference>
<dbReference type="RefSeq" id="WP_173079530.1">
    <property type="nucleotide sequence ID" value="NZ_BAABJB010000011.1"/>
</dbReference>
<dbReference type="Proteomes" id="UP000482960">
    <property type="component" value="Unassembled WGS sequence"/>
</dbReference>
<organism evidence="2 3">
    <name type="scientific">Phytohabitans rumicis</name>
    <dbReference type="NCBI Taxonomy" id="1076125"/>
    <lineage>
        <taxon>Bacteria</taxon>
        <taxon>Bacillati</taxon>
        <taxon>Actinomycetota</taxon>
        <taxon>Actinomycetes</taxon>
        <taxon>Micromonosporales</taxon>
        <taxon>Micromonosporaceae</taxon>
    </lineage>
</organism>
<evidence type="ECO:0000313" key="2">
    <source>
        <dbReference type="EMBL" id="GFJ92718.1"/>
    </source>
</evidence>
<reference evidence="2 3" key="1">
    <citation type="submission" date="2020-03" db="EMBL/GenBank/DDBJ databases">
        <title>Whole genome shotgun sequence of Phytohabitans rumicis NBRC 108638.</title>
        <authorList>
            <person name="Komaki H."/>
            <person name="Tamura T."/>
        </authorList>
    </citation>
    <scope>NUCLEOTIDE SEQUENCE [LARGE SCALE GENOMIC DNA]</scope>
    <source>
        <strain evidence="2 3">NBRC 108638</strain>
    </source>
</reference>
<dbReference type="AlphaFoldDB" id="A0A6V8LCJ2"/>
<protein>
    <submittedName>
        <fullName evidence="2">Uncharacterized protein</fullName>
    </submittedName>
</protein>
<reference evidence="2 3" key="2">
    <citation type="submission" date="2020-03" db="EMBL/GenBank/DDBJ databases">
        <authorList>
            <person name="Ichikawa N."/>
            <person name="Kimura A."/>
            <person name="Kitahashi Y."/>
            <person name="Uohara A."/>
        </authorList>
    </citation>
    <scope>NUCLEOTIDE SEQUENCE [LARGE SCALE GENOMIC DNA]</scope>
    <source>
        <strain evidence="2 3">NBRC 108638</strain>
    </source>
</reference>
<keyword evidence="3" id="KW-1185">Reference proteome</keyword>
<sequence length="140" mass="15366">MSVDYLHTTLYNQRGVVVTDQWLIINGKWFAVSDLYYLERARGPMSAATRAALLVGLAELLVVAPVAFVFNTPTAWAVAGLDVLAAAGGVAFCGRRWPATFQLWAEYQGRPTLLFSTGDEQEFGQVSRALIRAVERGQLT</sequence>